<feature type="transmembrane region" description="Helical" evidence="1">
    <location>
        <begin position="264"/>
        <end position="288"/>
    </location>
</feature>
<comment type="caution">
    <text evidence="2">The sequence shown here is derived from an EMBL/GenBank/DDBJ whole genome shotgun (WGS) entry which is preliminary data.</text>
</comment>
<gene>
    <name evidence="2" type="ORF">AA309_01675</name>
</gene>
<dbReference type="InterPro" id="IPR007820">
    <property type="entry name" value="AbrB_fam"/>
</dbReference>
<evidence type="ECO:0008006" key="4">
    <source>
        <dbReference type="Google" id="ProtNLM"/>
    </source>
</evidence>
<keyword evidence="1" id="KW-1133">Transmembrane helix</keyword>
<feature type="transmembrane region" description="Helical" evidence="1">
    <location>
        <begin position="182"/>
        <end position="204"/>
    </location>
</feature>
<proteinExistence type="predicted"/>
<dbReference type="PATRIC" id="fig|1225564.3.peg.4925"/>
<protein>
    <recommendedName>
        <fullName evidence="4">Ammonia monooxygenase</fullName>
    </recommendedName>
</protein>
<dbReference type="PANTHER" id="PTHR38457:SF1">
    <property type="entry name" value="REGULATOR ABRB-RELATED"/>
    <property type="match status" value="1"/>
</dbReference>
<feature type="transmembrane region" description="Helical" evidence="1">
    <location>
        <begin position="93"/>
        <end position="112"/>
    </location>
</feature>
<dbReference type="Pfam" id="PF05145">
    <property type="entry name" value="AbrB"/>
    <property type="match status" value="1"/>
</dbReference>
<keyword evidence="3" id="KW-1185">Reference proteome</keyword>
<keyword evidence="1" id="KW-0472">Membrane</keyword>
<evidence type="ECO:0000313" key="2">
    <source>
        <dbReference type="EMBL" id="KLK94707.1"/>
    </source>
</evidence>
<sequence>MRLRDDLLPSWRVIPSLVLAVGLGWLASHAHVPLAWVLGPLIATALISIAGYPVFAPALGRRLGQAIVGTSVGLNITAAAVGVLVMWAPWMVVTALVAILLAAALSVPMSMISKIDHKTAFFSLTPGGLSEMANIGVSVGAEPEPIAVSQALRVALLVCLMPPLIIALGIDGGLINQAGQIQLSWLHVIAALAAGLAGVVITGLLRFNNPWTVGAILGTGIVAAAGLLTGRMPGSLFALGQFLIGLSIGARFRRESLVRLPRIFIVSSLFTILLSILLFAYAGFVSALTGIDLASVALGSSPGGMAEMALTAQVLHLNVALVIAFHVIRAFFVNGFTLYFYRFFSWIGLFSGVAAILGGRRHH</sequence>
<dbReference type="EMBL" id="LCYG01000005">
    <property type="protein sequence ID" value="KLK94707.1"/>
    <property type="molecule type" value="Genomic_DNA"/>
</dbReference>
<dbReference type="AlphaFoldDB" id="A0A0H1RPU5"/>
<feature type="transmembrane region" description="Helical" evidence="1">
    <location>
        <begin position="151"/>
        <end position="170"/>
    </location>
</feature>
<evidence type="ECO:0000313" key="3">
    <source>
        <dbReference type="Proteomes" id="UP000035489"/>
    </source>
</evidence>
<feature type="transmembrane region" description="Helical" evidence="1">
    <location>
        <begin position="12"/>
        <end position="28"/>
    </location>
</feature>
<dbReference type="GO" id="GO:0010468">
    <property type="term" value="P:regulation of gene expression"/>
    <property type="evidence" value="ECO:0007669"/>
    <property type="project" value="InterPro"/>
</dbReference>
<feature type="transmembrane region" description="Helical" evidence="1">
    <location>
        <begin position="308"/>
        <end position="332"/>
    </location>
</feature>
<feature type="transmembrane region" description="Helical" evidence="1">
    <location>
        <begin position="34"/>
        <end position="55"/>
    </location>
</feature>
<name>A0A0H1RPU5_9HYPH</name>
<feature type="transmembrane region" description="Helical" evidence="1">
    <location>
        <begin position="67"/>
        <end position="87"/>
    </location>
</feature>
<dbReference type="InterPro" id="IPR017516">
    <property type="entry name" value="AbrB_dup"/>
</dbReference>
<dbReference type="GO" id="GO:0016020">
    <property type="term" value="C:membrane"/>
    <property type="evidence" value="ECO:0007669"/>
    <property type="project" value="InterPro"/>
</dbReference>
<keyword evidence="1" id="KW-0812">Transmembrane</keyword>
<feature type="transmembrane region" description="Helical" evidence="1">
    <location>
        <begin position="339"/>
        <end position="358"/>
    </location>
</feature>
<dbReference type="PIRSF" id="PIRSF038991">
    <property type="entry name" value="Protein_AbrB"/>
    <property type="match status" value="1"/>
</dbReference>
<evidence type="ECO:0000256" key="1">
    <source>
        <dbReference type="SAM" id="Phobius"/>
    </source>
</evidence>
<dbReference type="NCBIfam" id="TIGR03082">
    <property type="entry name" value="Gneg_AbrB_dup"/>
    <property type="match status" value="2"/>
</dbReference>
<organism evidence="2 3">
    <name type="scientific">Microvirga vignae</name>
    <dbReference type="NCBI Taxonomy" id="1225564"/>
    <lineage>
        <taxon>Bacteria</taxon>
        <taxon>Pseudomonadati</taxon>
        <taxon>Pseudomonadota</taxon>
        <taxon>Alphaproteobacteria</taxon>
        <taxon>Hyphomicrobiales</taxon>
        <taxon>Methylobacteriaceae</taxon>
        <taxon>Microvirga</taxon>
    </lineage>
</organism>
<dbReference type="STRING" id="1225564.AA309_01675"/>
<dbReference type="Proteomes" id="UP000035489">
    <property type="component" value="Unassembled WGS sequence"/>
</dbReference>
<feature type="transmembrane region" description="Helical" evidence="1">
    <location>
        <begin position="234"/>
        <end position="252"/>
    </location>
</feature>
<reference evidence="2 3" key="1">
    <citation type="submission" date="2015-05" db="EMBL/GenBank/DDBJ databases">
        <title>Draft genome sequence of Microvirga vignae strain BR3299, a novel nitrogen fixing bacteria isolated from Brazil semi-aired region.</title>
        <authorList>
            <person name="Zilli J.E."/>
            <person name="Passos S.R."/>
            <person name="Leite J."/>
            <person name="Baldani J.I."/>
            <person name="Xavier G.R."/>
            <person name="Rumjaneck N.G."/>
            <person name="Simoes-Araujo J.L."/>
        </authorList>
    </citation>
    <scope>NUCLEOTIDE SEQUENCE [LARGE SCALE GENOMIC DNA]</scope>
    <source>
        <strain evidence="2 3">BR3299</strain>
    </source>
</reference>
<dbReference type="OrthoDB" id="9809910at2"/>
<dbReference type="PANTHER" id="PTHR38457">
    <property type="entry name" value="REGULATOR ABRB-RELATED"/>
    <property type="match status" value="1"/>
</dbReference>
<dbReference type="RefSeq" id="WP_047187255.1">
    <property type="nucleotide sequence ID" value="NZ_LCYG01000005.1"/>
</dbReference>
<accession>A0A0H1RPU5</accession>